<name>A0A8H7EVK1_9FUNG</name>
<evidence type="ECO:0000259" key="14">
    <source>
        <dbReference type="Pfam" id="PF19675"/>
    </source>
</evidence>
<dbReference type="GO" id="GO:0031261">
    <property type="term" value="C:DNA replication preinitiation complex"/>
    <property type="evidence" value="ECO:0007669"/>
    <property type="project" value="TreeGrafter"/>
</dbReference>
<comment type="subunit">
    <text evidence="8">Component of ORC, a complex composed of at least 6 subunits: ORC1, ORC2, ORC3, ORC4, ORC5 and ORC6. ORC is regulated in a cell-cycle dependent manner. It is sequentially assembled at the exit from anaphase of mitosis and disassembled as cells enter S phase.</text>
</comment>
<evidence type="ECO:0000259" key="12">
    <source>
        <dbReference type="Pfam" id="PF07034"/>
    </source>
</evidence>
<evidence type="ECO:0000313" key="16">
    <source>
        <dbReference type="Proteomes" id="UP000605846"/>
    </source>
</evidence>
<dbReference type="InterPro" id="IPR045663">
    <property type="entry name" value="ORC3_ins"/>
</dbReference>
<dbReference type="PANTHER" id="PTHR12748">
    <property type="entry name" value="ORIGIN RECOGNITION COMPLEX SUBUNIT 3"/>
    <property type="match status" value="1"/>
</dbReference>
<dbReference type="PANTHER" id="PTHR12748:SF0">
    <property type="entry name" value="ORIGIN RECOGNITION COMPLEX SUBUNIT 3"/>
    <property type="match status" value="1"/>
</dbReference>
<dbReference type="GO" id="GO:0006270">
    <property type="term" value="P:DNA replication initiation"/>
    <property type="evidence" value="ECO:0007669"/>
    <property type="project" value="TreeGrafter"/>
</dbReference>
<feature type="region of interest" description="Disordered" evidence="11">
    <location>
        <begin position="17"/>
        <end position="40"/>
    </location>
</feature>
<dbReference type="Pfam" id="PF07034">
    <property type="entry name" value="ORC3_N"/>
    <property type="match status" value="1"/>
</dbReference>
<accession>A0A8H7EVK1</accession>
<evidence type="ECO:0000256" key="11">
    <source>
        <dbReference type="SAM" id="MobiDB-lite"/>
    </source>
</evidence>
<comment type="caution">
    <text evidence="15">The sequence shown here is derived from an EMBL/GenBank/DDBJ whole genome shotgun (WGS) entry which is preliminary data.</text>
</comment>
<dbReference type="EMBL" id="JABAYA010000001">
    <property type="protein sequence ID" value="KAF7732774.1"/>
    <property type="molecule type" value="Genomic_DNA"/>
</dbReference>
<dbReference type="GO" id="GO:0005664">
    <property type="term" value="C:nuclear origin of replication recognition complex"/>
    <property type="evidence" value="ECO:0007669"/>
    <property type="project" value="InterPro"/>
</dbReference>
<dbReference type="Pfam" id="PF18137">
    <property type="entry name" value="WHD_ORC"/>
    <property type="match status" value="1"/>
</dbReference>
<evidence type="ECO:0000256" key="9">
    <source>
        <dbReference type="ARBA" id="ARBA00045241"/>
    </source>
</evidence>
<feature type="coiled-coil region" evidence="10">
    <location>
        <begin position="374"/>
        <end position="405"/>
    </location>
</feature>
<proteinExistence type="inferred from homology"/>
<dbReference type="OrthoDB" id="10265211at2759"/>
<evidence type="ECO:0000256" key="1">
    <source>
        <dbReference type="ARBA" id="ARBA00004123"/>
    </source>
</evidence>
<evidence type="ECO:0000256" key="8">
    <source>
        <dbReference type="ARBA" id="ARBA00026084"/>
    </source>
</evidence>
<evidence type="ECO:0000256" key="5">
    <source>
        <dbReference type="ARBA" id="ARBA00022705"/>
    </source>
</evidence>
<keyword evidence="7" id="KW-0539">Nucleus</keyword>
<evidence type="ECO:0000256" key="7">
    <source>
        <dbReference type="ARBA" id="ARBA00023242"/>
    </source>
</evidence>
<keyword evidence="6" id="KW-0238">DNA-binding</keyword>
<dbReference type="Proteomes" id="UP000605846">
    <property type="component" value="Unassembled WGS sequence"/>
</dbReference>
<dbReference type="InterPro" id="IPR045667">
    <property type="entry name" value="ORC3_N"/>
</dbReference>
<dbReference type="InterPro" id="IPR040855">
    <property type="entry name" value="ORC_WH_C"/>
</dbReference>
<evidence type="ECO:0000256" key="4">
    <source>
        <dbReference type="ARBA" id="ARBA00022553"/>
    </source>
</evidence>
<dbReference type="Pfam" id="PF19675">
    <property type="entry name" value="ORC3_ins"/>
    <property type="match status" value="1"/>
</dbReference>
<reference evidence="15" key="1">
    <citation type="submission" date="2020-01" db="EMBL/GenBank/DDBJ databases">
        <title>Genome Sequencing of Three Apophysomyces-Like Fungal Strains Confirms a Novel Fungal Genus in the Mucoromycota with divergent Burkholderia-like Endosymbiotic Bacteria.</title>
        <authorList>
            <person name="Stajich J.E."/>
            <person name="Macias A.M."/>
            <person name="Carter-House D."/>
            <person name="Lovett B."/>
            <person name="Kasson L.R."/>
            <person name="Berry K."/>
            <person name="Grigoriev I."/>
            <person name="Chang Y."/>
            <person name="Spatafora J."/>
            <person name="Kasson M.T."/>
        </authorList>
    </citation>
    <scope>NUCLEOTIDE SEQUENCE</scope>
    <source>
        <strain evidence="15">NRRL A-21654</strain>
    </source>
</reference>
<dbReference type="InterPro" id="IPR020795">
    <property type="entry name" value="ORC3"/>
</dbReference>
<feature type="domain" description="Origin recognition complex subunit 3 winged helix C-terminal" evidence="13">
    <location>
        <begin position="491"/>
        <end position="600"/>
    </location>
</feature>
<feature type="domain" description="Origin recognition complex subunit 3 insertion" evidence="14">
    <location>
        <begin position="234"/>
        <end position="478"/>
    </location>
</feature>
<keyword evidence="16" id="KW-1185">Reference proteome</keyword>
<feature type="domain" description="Origin recognition complex subunit 3 N-terminal" evidence="12">
    <location>
        <begin position="1"/>
        <end position="212"/>
    </location>
</feature>
<comment type="function">
    <text evidence="9">Component of the origin recognition complex (ORC) that binds origins of replication. DNA-binding is ATP-dependent. The specific DNA sequences that define origins of replication have not been identified yet. ORC is required to assemble the pre-replication complex necessary to initiate DNA replication. Binds histone H3 and H4 trimethylation marks H3K9me3, H3K27me3 and H4K20me3.</text>
</comment>
<keyword evidence="4" id="KW-0597">Phosphoprotein</keyword>
<sequence>MMKNMIDQFLQCGDINETADKHGAGDENPEDEDGQQTESFDGPYRLTAVQAKPARLPNYDLQILEGWYKHVIANSVDDRKPNLVIILQDFESFEPVLLQDFITICSEYRTRIPIVLIIGVATSTEILHQSLSKSTLSLLRTEKFRLRQSDAWLNRALETIFLDEASTLKFGPRPYKFLLDHFYLHDFSMGKITASLKYALMHHFYGNPLSIFFPLVGLPVAEMKRKLAEWKGTNVLSNDHATNLRMLASFRRYIEEICDSDPQRALSLLDDDDYLLTTALPQFLADIRQYQRKFKLGMELIRVLQAQFPLMAMQRKTKRMLILEALESPEGLGGENQITGVLVRFIRKMDVKSVGKLLQGIREVIEREEFEGIDEEARGKLSEWEERLQKLLDANEADNARMEKKATKLKGMVLSTEASRHTETAKKVELESIEHLKRKGTEGSKITIDIADWVSHIFSTYLRSFTSLPMYELVYYTSVKLHEKSFAAQPRAATQTALTQAGHYLNCDCCSNDRRGHILPSEPDTCILYKLYLECGRMINLYDWFVAFGCILEREKRPASKKLEENEVQARFIRAVAELQFLGFIKPTQRKTDHVVRLTWSAM</sequence>
<keyword evidence="5" id="KW-0235">DNA replication</keyword>
<evidence type="ECO:0000256" key="6">
    <source>
        <dbReference type="ARBA" id="ARBA00023125"/>
    </source>
</evidence>
<evidence type="ECO:0000256" key="10">
    <source>
        <dbReference type="SAM" id="Coils"/>
    </source>
</evidence>
<organism evidence="15 16">
    <name type="scientific">Apophysomyces ossiformis</name>
    <dbReference type="NCBI Taxonomy" id="679940"/>
    <lineage>
        <taxon>Eukaryota</taxon>
        <taxon>Fungi</taxon>
        <taxon>Fungi incertae sedis</taxon>
        <taxon>Mucoromycota</taxon>
        <taxon>Mucoromycotina</taxon>
        <taxon>Mucoromycetes</taxon>
        <taxon>Mucorales</taxon>
        <taxon>Mucorineae</taxon>
        <taxon>Mucoraceae</taxon>
        <taxon>Apophysomyces</taxon>
    </lineage>
</organism>
<evidence type="ECO:0000259" key="13">
    <source>
        <dbReference type="Pfam" id="PF18137"/>
    </source>
</evidence>
<comment type="subcellular location">
    <subcellularLocation>
        <location evidence="1">Nucleus</location>
    </subcellularLocation>
</comment>
<dbReference type="AlphaFoldDB" id="A0A8H7EVK1"/>
<comment type="similarity">
    <text evidence="2">Belongs to the ORC3 family.</text>
</comment>
<evidence type="ECO:0000313" key="15">
    <source>
        <dbReference type="EMBL" id="KAF7732774.1"/>
    </source>
</evidence>
<dbReference type="GO" id="GO:0003688">
    <property type="term" value="F:DNA replication origin binding"/>
    <property type="evidence" value="ECO:0007669"/>
    <property type="project" value="TreeGrafter"/>
</dbReference>
<keyword evidence="10" id="KW-0175">Coiled coil</keyword>
<evidence type="ECO:0000256" key="2">
    <source>
        <dbReference type="ARBA" id="ARBA00010977"/>
    </source>
</evidence>
<gene>
    <name evidence="15" type="primary">ORC3</name>
    <name evidence="15" type="ORF">EC973_000047</name>
</gene>
<protein>
    <recommendedName>
        <fullName evidence="3">Origin recognition complex subunit 3</fullName>
    </recommendedName>
</protein>
<evidence type="ECO:0000256" key="3">
    <source>
        <dbReference type="ARBA" id="ARBA00019085"/>
    </source>
</evidence>
<dbReference type="GO" id="GO:0005656">
    <property type="term" value="C:nuclear pre-replicative complex"/>
    <property type="evidence" value="ECO:0007669"/>
    <property type="project" value="TreeGrafter"/>
</dbReference>
<dbReference type="CDD" id="cd20704">
    <property type="entry name" value="Orc3"/>
    <property type="match status" value="2"/>
</dbReference>